<comment type="caution">
    <text evidence="14">The sequence shown here is derived from an EMBL/GenBank/DDBJ whole genome shotgun (WGS) entry which is preliminary data.</text>
</comment>
<evidence type="ECO:0000256" key="10">
    <source>
        <dbReference type="ARBA" id="ARBA00047409"/>
    </source>
</evidence>
<dbReference type="PANTHER" id="PTHR16138">
    <property type="entry name" value="MYCOPHENOLIC ACID ACYL-GLUCURONIDE ESTERASE, MITOCHONDRIAL"/>
    <property type="match status" value="1"/>
</dbReference>
<evidence type="ECO:0000256" key="11">
    <source>
        <dbReference type="ARBA" id="ARBA00047972"/>
    </source>
</evidence>
<evidence type="ECO:0000256" key="4">
    <source>
        <dbReference type="ARBA" id="ARBA00039132"/>
    </source>
</evidence>
<gene>
    <name evidence="14" type="ORF">H8S47_11520</name>
</gene>
<dbReference type="InterPro" id="IPR000073">
    <property type="entry name" value="AB_hydrolase_1"/>
</dbReference>
<evidence type="ECO:0000256" key="6">
    <source>
        <dbReference type="ARBA" id="ARBA00041520"/>
    </source>
</evidence>
<dbReference type="InterPro" id="IPR052382">
    <property type="entry name" value="ABHD10_acyl-thioesterase"/>
</dbReference>
<evidence type="ECO:0000256" key="2">
    <source>
        <dbReference type="ARBA" id="ARBA00022801"/>
    </source>
</evidence>
<name>A0ABR7APC9_9SPHN</name>
<evidence type="ECO:0000256" key="9">
    <source>
        <dbReference type="ARBA" id="ARBA00046047"/>
    </source>
</evidence>
<dbReference type="Proteomes" id="UP000597613">
    <property type="component" value="Unassembled WGS sequence"/>
</dbReference>
<keyword evidence="3" id="KW-0809">Transit peptide</keyword>
<evidence type="ECO:0000256" key="7">
    <source>
        <dbReference type="ARBA" id="ARBA00042645"/>
    </source>
</evidence>
<dbReference type="InterPro" id="IPR029058">
    <property type="entry name" value="AB_hydrolase_fold"/>
</dbReference>
<evidence type="ECO:0000256" key="5">
    <source>
        <dbReference type="ARBA" id="ARBA00039314"/>
    </source>
</evidence>
<dbReference type="PANTHER" id="PTHR16138:SF7">
    <property type="entry name" value="PALMITOYL-PROTEIN THIOESTERASE ABHD10, MITOCHONDRIAL"/>
    <property type="match status" value="1"/>
</dbReference>
<evidence type="ECO:0000313" key="14">
    <source>
        <dbReference type="EMBL" id="MBC3942303.1"/>
    </source>
</evidence>
<reference evidence="14 15" key="1">
    <citation type="submission" date="2020-08" db="EMBL/GenBank/DDBJ databases">
        <title>Putative novel bacterial strains isolated from necrotic wheat leaf tissues caused by Xanthomonas translucens.</title>
        <authorList>
            <person name="Tambong J.T."/>
        </authorList>
    </citation>
    <scope>NUCLEOTIDE SEQUENCE [LARGE SCALE GENOMIC DNA]</scope>
    <source>
        <strain evidence="15">DOAB 1063</strain>
    </source>
</reference>
<feature type="domain" description="AB hydrolase-1" evidence="13">
    <location>
        <begin position="33"/>
        <end position="142"/>
    </location>
</feature>
<evidence type="ECO:0000313" key="15">
    <source>
        <dbReference type="Proteomes" id="UP000597613"/>
    </source>
</evidence>
<keyword evidence="15" id="KW-1185">Reference proteome</keyword>
<dbReference type="EMBL" id="JACONT010000023">
    <property type="protein sequence ID" value="MBC3942303.1"/>
    <property type="molecule type" value="Genomic_DNA"/>
</dbReference>
<dbReference type="SUPFAM" id="SSF53474">
    <property type="entry name" value="alpha/beta-Hydrolases"/>
    <property type="match status" value="1"/>
</dbReference>
<evidence type="ECO:0000256" key="1">
    <source>
        <dbReference type="ARBA" id="ARBA00012423"/>
    </source>
</evidence>
<dbReference type="GO" id="GO:0016787">
    <property type="term" value="F:hydrolase activity"/>
    <property type="evidence" value="ECO:0007669"/>
    <property type="project" value="UniProtKB-KW"/>
</dbReference>
<evidence type="ECO:0000259" key="13">
    <source>
        <dbReference type="Pfam" id="PF00561"/>
    </source>
</evidence>
<sequence>MTDIAPAAAPTANTPPAKERPRLAYHHTPGTGPTIVFLSGYASDMMGTKAVTLEAWAKSEGRAFLRFDYGGCGQSEGAFEDQTLVDWRDDVLAMIDALVEDSAILVGSSMGGWLMLLAAKLRPDLVKGLVGVAPAPDFTDWGFTTDEKMALLSNGRIERKNPYGPEPTVYTRAFWSSGEANRLMFGEIAFDGPVRLVQGQRDPDVPWQRTARLAELLRSADVQTWLVKDGDHRLSRDSDISLIIRAVEDVIAAL</sequence>
<comment type="catalytic activity">
    <reaction evidence="11">
        <text>mycophenolic acid O-acyl-beta-D-glucuronide + H2O = mycophenolate + D-glucuronate + H(+)</text>
        <dbReference type="Rhea" id="RHEA:34179"/>
        <dbReference type="ChEBI" id="CHEBI:15377"/>
        <dbReference type="ChEBI" id="CHEBI:15378"/>
        <dbReference type="ChEBI" id="CHEBI:58720"/>
        <dbReference type="ChEBI" id="CHEBI:62932"/>
        <dbReference type="ChEBI" id="CHEBI:66982"/>
        <dbReference type="EC" id="3.1.1.93"/>
    </reaction>
    <physiologicalReaction direction="left-to-right" evidence="11">
        <dbReference type="Rhea" id="RHEA:34180"/>
    </physiologicalReaction>
</comment>
<proteinExistence type="predicted"/>
<organism evidence="14 15">
    <name type="scientific">Sphingomonas albertensis</name>
    <dbReference type="NCBI Taxonomy" id="2762591"/>
    <lineage>
        <taxon>Bacteria</taxon>
        <taxon>Pseudomonadati</taxon>
        <taxon>Pseudomonadota</taxon>
        <taxon>Alphaproteobacteria</taxon>
        <taxon>Sphingomonadales</taxon>
        <taxon>Sphingomonadaceae</taxon>
        <taxon>Sphingomonas</taxon>
    </lineage>
</organism>
<dbReference type="EC" id="3.1.1.93" evidence="4"/>
<feature type="region of interest" description="Disordered" evidence="12">
    <location>
        <begin position="1"/>
        <end position="25"/>
    </location>
</feature>
<dbReference type="Gene3D" id="3.40.50.1820">
    <property type="entry name" value="alpha/beta hydrolase"/>
    <property type="match status" value="1"/>
</dbReference>
<protein>
    <recommendedName>
        <fullName evidence="5">Palmitoyl-protein thioesterase ABHD10, mitochondrial</fullName>
        <ecNumber evidence="4">3.1.1.93</ecNumber>
        <ecNumber evidence="1">3.1.2.22</ecNumber>
    </recommendedName>
    <alternativeName>
        <fullName evidence="7">Acyl-protein thioesterase ABHD10</fullName>
    </alternativeName>
    <alternativeName>
        <fullName evidence="8">Alpha/beta hydrolase domain-containing protein 10</fullName>
    </alternativeName>
    <alternativeName>
        <fullName evidence="6">Mycophenolic acid acyl-glucuronide esterase, mitochondrial</fullName>
    </alternativeName>
</protein>
<dbReference type="Pfam" id="PF00561">
    <property type="entry name" value="Abhydrolase_1"/>
    <property type="match status" value="1"/>
</dbReference>
<evidence type="ECO:0000256" key="3">
    <source>
        <dbReference type="ARBA" id="ARBA00022946"/>
    </source>
</evidence>
<comment type="function">
    <text evidence="9">Acts as an acyl-protein thioesterase that hydrolyzes fatty acids from acylated residues in proteins. Regulates the mitochondrial S-depalmitoylation of the nucleophilic active site residue of peroxiredoxin-5/PRDX5, a key antioxidant protein, therefore modulating mitochondrial antioxidant ability. Also catalyzes the deglucuronidation of mycophenolic acid acyl-glucuronide, an active metabolite of the immunosuppressant drug mycophenolate.</text>
</comment>
<accession>A0ABR7APC9</accession>
<dbReference type="RefSeq" id="WP_187504004.1">
    <property type="nucleotide sequence ID" value="NZ_CP162536.1"/>
</dbReference>
<keyword evidence="2 14" id="KW-0378">Hydrolase</keyword>
<comment type="catalytic activity">
    <reaction evidence="10">
        <text>S-hexadecanoyl-L-cysteinyl-[protein] + H2O = L-cysteinyl-[protein] + hexadecanoate + H(+)</text>
        <dbReference type="Rhea" id="RHEA:19233"/>
        <dbReference type="Rhea" id="RHEA-COMP:10131"/>
        <dbReference type="Rhea" id="RHEA-COMP:11032"/>
        <dbReference type="ChEBI" id="CHEBI:7896"/>
        <dbReference type="ChEBI" id="CHEBI:15377"/>
        <dbReference type="ChEBI" id="CHEBI:15378"/>
        <dbReference type="ChEBI" id="CHEBI:29950"/>
        <dbReference type="ChEBI" id="CHEBI:74151"/>
        <dbReference type="EC" id="3.1.2.22"/>
    </reaction>
    <physiologicalReaction direction="left-to-right" evidence="10">
        <dbReference type="Rhea" id="RHEA:19234"/>
    </physiologicalReaction>
</comment>
<evidence type="ECO:0000256" key="12">
    <source>
        <dbReference type="SAM" id="MobiDB-lite"/>
    </source>
</evidence>
<evidence type="ECO:0000256" key="8">
    <source>
        <dbReference type="ARBA" id="ARBA00042704"/>
    </source>
</evidence>
<dbReference type="EC" id="3.1.2.22" evidence="1"/>
<feature type="compositionally biased region" description="Low complexity" evidence="12">
    <location>
        <begin position="1"/>
        <end position="16"/>
    </location>
</feature>